<protein>
    <recommendedName>
        <fullName evidence="3">Ferredoxin</fullName>
    </recommendedName>
</protein>
<dbReference type="PANTHER" id="PTHR47682:SF1">
    <property type="entry name" value="TETRATRICOPEPTIDE REPEAT (TPR)-CONTAINING PROTEIN"/>
    <property type="match status" value="1"/>
</dbReference>
<dbReference type="RefSeq" id="WP_127086095.1">
    <property type="nucleotide sequence ID" value="NZ_RSCL01000028.1"/>
</dbReference>
<dbReference type="AlphaFoldDB" id="A0A3S1C904"/>
<dbReference type="EMBL" id="RSCL01000028">
    <property type="protein sequence ID" value="RUS98651.1"/>
    <property type="molecule type" value="Genomic_DNA"/>
</dbReference>
<evidence type="ECO:0000313" key="2">
    <source>
        <dbReference type="Proteomes" id="UP000271624"/>
    </source>
</evidence>
<organism evidence="1 2">
    <name type="scientific">Dulcicalothrix desertica PCC 7102</name>
    <dbReference type="NCBI Taxonomy" id="232991"/>
    <lineage>
        <taxon>Bacteria</taxon>
        <taxon>Bacillati</taxon>
        <taxon>Cyanobacteriota</taxon>
        <taxon>Cyanophyceae</taxon>
        <taxon>Nostocales</taxon>
        <taxon>Calotrichaceae</taxon>
        <taxon>Dulcicalothrix</taxon>
    </lineage>
</organism>
<evidence type="ECO:0008006" key="3">
    <source>
        <dbReference type="Google" id="ProtNLM"/>
    </source>
</evidence>
<dbReference type="Gene3D" id="3.40.30.10">
    <property type="entry name" value="Glutaredoxin"/>
    <property type="match status" value="1"/>
</dbReference>
<keyword evidence="2" id="KW-1185">Reference proteome</keyword>
<name>A0A3S1C904_9CYAN</name>
<comment type="caution">
    <text evidence="1">The sequence shown here is derived from an EMBL/GenBank/DDBJ whole genome shotgun (WGS) entry which is preliminary data.</text>
</comment>
<dbReference type="InterPro" id="IPR036249">
    <property type="entry name" value="Thioredoxin-like_sf"/>
</dbReference>
<dbReference type="OrthoDB" id="9761899at2"/>
<reference evidence="1" key="1">
    <citation type="submission" date="2018-12" db="EMBL/GenBank/DDBJ databases">
        <authorList>
            <person name="Will S."/>
            <person name="Neumann-Schaal M."/>
            <person name="Henke P."/>
        </authorList>
    </citation>
    <scope>NUCLEOTIDE SEQUENCE</scope>
    <source>
        <strain evidence="1">PCC 7102</strain>
    </source>
</reference>
<dbReference type="Pfam" id="PF01257">
    <property type="entry name" value="2Fe-2S_thioredx"/>
    <property type="match status" value="1"/>
</dbReference>
<proteinExistence type="predicted"/>
<reference evidence="1" key="2">
    <citation type="journal article" date="2019" name="Genome Biol. Evol.">
        <title>Day and night: Metabolic profiles and evolutionary relationships of six axenic non-marine cyanobacteria.</title>
        <authorList>
            <person name="Will S.E."/>
            <person name="Henke P."/>
            <person name="Boedeker C."/>
            <person name="Huang S."/>
            <person name="Brinkmann H."/>
            <person name="Rohde M."/>
            <person name="Jarek M."/>
            <person name="Friedl T."/>
            <person name="Seufert S."/>
            <person name="Schumacher M."/>
            <person name="Overmann J."/>
            <person name="Neumann-Schaal M."/>
            <person name="Petersen J."/>
        </authorList>
    </citation>
    <scope>NUCLEOTIDE SEQUENCE [LARGE SCALE GENOMIC DNA]</scope>
    <source>
        <strain evidence="1">PCC 7102</strain>
    </source>
</reference>
<dbReference type="CDD" id="cd02980">
    <property type="entry name" value="TRX_Fd_family"/>
    <property type="match status" value="1"/>
</dbReference>
<dbReference type="PANTHER" id="PTHR47682">
    <property type="entry name" value="TETRATRICOPEPTIDE REPEAT (TPR)-CONTAINING PROTEIN"/>
    <property type="match status" value="1"/>
</dbReference>
<accession>A0A3S1C904</accession>
<evidence type="ECO:0000313" key="1">
    <source>
        <dbReference type="EMBL" id="RUS98651.1"/>
    </source>
</evidence>
<dbReference type="Proteomes" id="UP000271624">
    <property type="component" value="Unassembled WGS sequence"/>
</dbReference>
<sequence>MSAVSSSNSLPTPESEYSRCVRVCQNRACRKAGAKSVLEAFQSHPVDNVNITASSCLGQCGNGPMVLVVPDMVWYCGVRVEEVPLVVEQHLQKNQRVEKMLYARFHPKGENN</sequence>
<dbReference type="SUPFAM" id="SSF52833">
    <property type="entry name" value="Thioredoxin-like"/>
    <property type="match status" value="1"/>
</dbReference>
<gene>
    <name evidence="1" type="ORF">DSM106972_080370</name>
</gene>